<proteinExistence type="inferred from homology"/>
<dbReference type="InterPro" id="IPR000691">
    <property type="entry name" value="Prot_inh_I16_SSI"/>
</dbReference>
<comment type="subunit">
    <text evidence="3">Homodimer.</text>
</comment>
<dbReference type="Proteomes" id="UP000438448">
    <property type="component" value="Unassembled WGS sequence"/>
</dbReference>
<comment type="subcellular location">
    <subcellularLocation>
        <location evidence="1">Secreted</location>
    </subcellularLocation>
</comment>
<feature type="domain" description="Subtilisin inhibitor" evidence="10">
    <location>
        <begin position="34"/>
        <end position="120"/>
    </location>
</feature>
<dbReference type="AlphaFoldDB" id="A0A7K0D5M8"/>
<evidence type="ECO:0000256" key="8">
    <source>
        <dbReference type="RuleBase" id="RU003471"/>
    </source>
</evidence>
<evidence type="ECO:0000256" key="2">
    <source>
        <dbReference type="ARBA" id="ARBA00010472"/>
    </source>
</evidence>
<comment type="caution">
    <text evidence="11">The sequence shown here is derived from an EMBL/GenBank/DDBJ whole genome shotgun (WGS) entry which is preliminary data.</text>
</comment>
<keyword evidence="5 8" id="KW-0646">Protease inhibitor</keyword>
<keyword evidence="6 8" id="KW-0722">Serine protease inhibitor</keyword>
<evidence type="ECO:0000256" key="6">
    <source>
        <dbReference type="ARBA" id="ARBA00022900"/>
    </source>
</evidence>
<evidence type="ECO:0000256" key="7">
    <source>
        <dbReference type="ARBA" id="ARBA00023157"/>
    </source>
</evidence>
<accession>A0A7K0D5M8</accession>
<dbReference type="OrthoDB" id="3542626at2"/>
<dbReference type="PROSITE" id="PS00999">
    <property type="entry name" value="SSI"/>
    <property type="match status" value="1"/>
</dbReference>
<feature type="signal peptide" evidence="9">
    <location>
        <begin position="1"/>
        <end position="27"/>
    </location>
</feature>
<evidence type="ECO:0000256" key="4">
    <source>
        <dbReference type="ARBA" id="ARBA00022525"/>
    </source>
</evidence>
<organism evidence="11 12">
    <name type="scientific">Nocardia macrotermitis</name>
    <dbReference type="NCBI Taxonomy" id="2585198"/>
    <lineage>
        <taxon>Bacteria</taxon>
        <taxon>Bacillati</taxon>
        <taxon>Actinomycetota</taxon>
        <taxon>Actinomycetes</taxon>
        <taxon>Mycobacteriales</taxon>
        <taxon>Nocardiaceae</taxon>
        <taxon>Nocardia</taxon>
    </lineage>
</organism>
<dbReference type="InterPro" id="IPR020054">
    <property type="entry name" value="Prot_inh_SSI_I16_CS"/>
</dbReference>
<evidence type="ECO:0000313" key="12">
    <source>
        <dbReference type="Proteomes" id="UP000438448"/>
    </source>
</evidence>
<keyword evidence="12" id="KW-1185">Reference proteome</keyword>
<dbReference type="EMBL" id="WEGK01000007">
    <property type="protein sequence ID" value="MQY20592.1"/>
    <property type="molecule type" value="Genomic_DNA"/>
</dbReference>
<evidence type="ECO:0000259" key="10">
    <source>
        <dbReference type="Pfam" id="PF00720"/>
    </source>
</evidence>
<dbReference type="GO" id="GO:0004867">
    <property type="term" value="F:serine-type endopeptidase inhibitor activity"/>
    <property type="evidence" value="ECO:0007669"/>
    <property type="project" value="UniProtKB-KW"/>
</dbReference>
<sequence length="134" mass="14176">MISFRTAAASAAVLAATVAVTAAPAQARPTDLPPTALLLTISQQHAPIQRTVLLVCAPVVAGNHPQASAACDELEAAGGDFENLRGRLMFYCPMIYDPVTLTADGIWHGRQVSFRQTYGNSCQAAARSISVFEF</sequence>
<evidence type="ECO:0000256" key="9">
    <source>
        <dbReference type="SAM" id="SignalP"/>
    </source>
</evidence>
<dbReference type="PRINTS" id="PR00294">
    <property type="entry name" value="SSBTLNINHBTR"/>
</dbReference>
<dbReference type="InterPro" id="IPR023549">
    <property type="entry name" value="Subtilisin_inhibitor"/>
</dbReference>
<evidence type="ECO:0000256" key="3">
    <source>
        <dbReference type="ARBA" id="ARBA00011738"/>
    </source>
</evidence>
<keyword evidence="7" id="KW-1015">Disulfide bond</keyword>
<dbReference type="Pfam" id="PF00720">
    <property type="entry name" value="SSI"/>
    <property type="match status" value="1"/>
</dbReference>
<comment type="similarity">
    <text evidence="2 8">Belongs to the protease inhibitor I16 (SSI) family.</text>
</comment>
<name>A0A7K0D5M8_9NOCA</name>
<evidence type="ECO:0000256" key="1">
    <source>
        <dbReference type="ARBA" id="ARBA00004613"/>
    </source>
</evidence>
<dbReference type="InterPro" id="IPR036819">
    <property type="entry name" value="Subtilisin_inhibitor-like_sf"/>
</dbReference>
<protein>
    <submittedName>
        <fullName evidence="11">Subtilisin inhibitor-like protein 4</fullName>
    </submittedName>
</protein>
<gene>
    <name evidence="11" type="ORF">NRB20_36990</name>
</gene>
<dbReference type="Gene3D" id="3.30.350.10">
    <property type="entry name" value="Subtilisin inhibitor-like"/>
    <property type="match status" value="1"/>
</dbReference>
<dbReference type="RefSeq" id="WP_153411334.1">
    <property type="nucleotide sequence ID" value="NZ_WEGK01000007.1"/>
</dbReference>
<evidence type="ECO:0000256" key="5">
    <source>
        <dbReference type="ARBA" id="ARBA00022690"/>
    </source>
</evidence>
<evidence type="ECO:0000313" key="11">
    <source>
        <dbReference type="EMBL" id="MQY20592.1"/>
    </source>
</evidence>
<keyword evidence="9" id="KW-0732">Signal</keyword>
<feature type="chain" id="PRO_5029618984" evidence="9">
    <location>
        <begin position="28"/>
        <end position="134"/>
    </location>
</feature>
<keyword evidence="4" id="KW-0964">Secreted</keyword>
<reference evidence="11 12" key="1">
    <citation type="submission" date="2019-10" db="EMBL/GenBank/DDBJ databases">
        <title>Nocardia macrotermitis sp. nov. and Nocardia aurantia sp. nov., isolated from the gut of fungus growing-termite Macrotermes natalensis.</title>
        <authorList>
            <person name="Benndorf R."/>
            <person name="Schwitalla J."/>
            <person name="Martin K."/>
            <person name="De Beer W."/>
            <person name="Kaster A.-K."/>
            <person name="Vollmers J."/>
            <person name="Poulsen M."/>
            <person name="Beemelmanns C."/>
        </authorList>
    </citation>
    <scope>NUCLEOTIDE SEQUENCE [LARGE SCALE GENOMIC DNA]</scope>
    <source>
        <strain evidence="11 12">RB20</strain>
    </source>
</reference>
<dbReference type="GO" id="GO:0005576">
    <property type="term" value="C:extracellular region"/>
    <property type="evidence" value="ECO:0007669"/>
    <property type="project" value="UniProtKB-SubCell"/>
</dbReference>
<dbReference type="SUPFAM" id="SSF55399">
    <property type="entry name" value="Subtilisin inhibitor"/>
    <property type="match status" value="1"/>
</dbReference>